<sequence>MHSTLEIQSKISNYSIHFVETLNNIQALIDQPNTITFIDSNVSKLYPQLHRDVNIIIECTENVKTLEGTHDVFDNLIERKANIQTRLVVIGGGILQDLIGFCASTYCRGIQYDLVPTTLLSQADSCLGGKTSINVKGKKNILGTFYPPSNIYICTEFLKTLEVLDYCSGLGEVYKFHILENRVNQFNIDGNIDDMIYKGLLFKGDILSRDEFDKGERKYLNFGHTFGHALETTSKNRLPHGIAVILGCMIASRVATKLQYEVPNYNILLQRGVELIHRAGIKLEQSWFNVENLLEIVKSDKKSTGKLTMALSTDHNFLQDVEDVEIIKQVLQETYESI</sequence>
<dbReference type="PANTHER" id="PTHR43622:SF1">
    <property type="entry name" value="3-DEHYDROQUINATE SYNTHASE"/>
    <property type="match status" value="1"/>
</dbReference>
<dbReference type="Pfam" id="PF24621">
    <property type="entry name" value="DHQS_C"/>
    <property type="match status" value="1"/>
</dbReference>
<keyword evidence="5" id="KW-0456">Lyase</keyword>
<evidence type="ECO:0000256" key="4">
    <source>
        <dbReference type="ARBA" id="ARBA00023027"/>
    </source>
</evidence>
<proteinExistence type="predicted"/>
<dbReference type="GO" id="GO:0046872">
    <property type="term" value="F:metal ion binding"/>
    <property type="evidence" value="ECO:0007669"/>
    <property type="project" value="UniProtKB-KW"/>
</dbReference>
<evidence type="ECO:0000313" key="9">
    <source>
        <dbReference type="EMBL" id="CAB4125469.1"/>
    </source>
</evidence>
<dbReference type="CDD" id="cd08195">
    <property type="entry name" value="DHQS"/>
    <property type="match status" value="1"/>
</dbReference>
<keyword evidence="4" id="KW-0520">NAD</keyword>
<dbReference type="PIRSF" id="PIRSF001455">
    <property type="entry name" value="DHQ_synth"/>
    <property type="match status" value="1"/>
</dbReference>
<evidence type="ECO:0000259" key="7">
    <source>
        <dbReference type="Pfam" id="PF01761"/>
    </source>
</evidence>
<evidence type="ECO:0000256" key="5">
    <source>
        <dbReference type="ARBA" id="ARBA00023239"/>
    </source>
</evidence>
<evidence type="ECO:0000256" key="6">
    <source>
        <dbReference type="ARBA" id="ARBA00023285"/>
    </source>
</evidence>
<reference evidence="9" key="1">
    <citation type="submission" date="2020-04" db="EMBL/GenBank/DDBJ databases">
        <authorList>
            <person name="Chiriac C."/>
            <person name="Salcher M."/>
            <person name="Ghai R."/>
            <person name="Kavagutti S V."/>
        </authorList>
    </citation>
    <scope>NUCLEOTIDE SEQUENCE</scope>
</reference>
<comment type="cofactor">
    <cofactor evidence="1">
        <name>NAD(+)</name>
        <dbReference type="ChEBI" id="CHEBI:57540"/>
    </cofactor>
</comment>
<organism evidence="9">
    <name type="scientific">uncultured Caudovirales phage</name>
    <dbReference type="NCBI Taxonomy" id="2100421"/>
    <lineage>
        <taxon>Viruses</taxon>
        <taxon>Duplodnaviria</taxon>
        <taxon>Heunggongvirae</taxon>
        <taxon>Uroviricota</taxon>
        <taxon>Caudoviricetes</taxon>
        <taxon>Peduoviridae</taxon>
        <taxon>Maltschvirus</taxon>
        <taxon>Maltschvirus maltsch</taxon>
    </lineage>
</organism>
<dbReference type="GO" id="GO:0003856">
    <property type="term" value="F:3-dehydroquinate synthase activity"/>
    <property type="evidence" value="ECO:0007669"/>
    <property type="project" value="TreeGrafter"/>
</dbReference>
<dbReference type="InterPro" id="IPR030960">
    <property type="entry name" value="DHQS/DOIS_N"/>
</dbReference>
<dbReference type="InterPro" id="IPR030963">
    <property type="entry name" value="DHQ_synth_fam"/>
</dbReference>
<dbReference type="SUPFAM" id="SSF56796">
    <property type="entry name" value="Dehydroquinate synthase-like"/>
    <property type="match status" value="1"/>
</dbReference>
<protein>
    <submittedName>
        <fullName evidence="9">AroB 3-dehydroquinate synthetase</fullName>
    </submittedName>
</protein>
<keyword evidence="6" id="KW-0170">Cobalt</keyword>
<gene>
    <name evidence="9" type="ORF">UFOVP54_147</name>
</gene>
<feature type="domain" description="3-dehydroquinate synthase C-terminal" evidence="8">
    <location>
        <begin position="176"/>
        <end position="303"/>
    </location>
</feature>
<dbReference type="Pfam" id="PF01761">
    <property type="entry name" value="DHQ_synthase"/>
    <property type="match status" value="1"/>
</dbReference>
<dbReference type="Gene3D" id="1.20.1090.10">
    <property type="entry name" value="Dehydroquinate synthase-like - alpha domain"/>
    <property type="match status" value="1"/>
</dbReference>
<name>A0A6J5KZY3_9CAUD</name>
<evidence type="ECO:0000259" key="8">
    <source>
        <dbReference type="Pfam" id="PF24621"/>
    </source>
</evidence>
<evidence type="ECO:0000256" key="3">
    <source>
        <dbReference type="ARBA" id="ARBA00022723"/>
    </source>
</evidence>
<feature type="domain" description="3-dehydroquinate synthase N-terminal" evidence="7">
    <location>
        <begin position="55"/>
        <end position="162"/>
    </location>
</feature>
<comment type="cofactor">
    <cofactor evidence="2">
        <name>Co(2+)</name>
        <dbReference type="ChEBI" id="CHEBI:48828"/>
    </cofactor>
</comment>
<keyword evidence="3" id="KW-0479">Metal-binding</keyword>
<dbReference type="PANTHER" id="PTHR43622">
    <property type="entry name" value="3-DEHYDROQUINATE SYNTHASE"/>
    <property type="match status" value="1"/>
</dbReference>
<dbReference type="EMBL" id="LR796188">
    <property type="protein sequence ID" value="CAB4125469.1"/>
    <property type="molecule type" value="Genomic_DNA"/>
</dbReference>
<dbReference type="Gene3D" id="3.40.50.1970">
    <property type="match status" value="1"/>
</dbReference>
<evidence type="ECO:0000256" key="1">
    <source>
        <dbReference type="ARBA" id="ARBA00001911"/>
    </source>
</evidence>
<dbReference type="InterPro" id="IPR050071">
    <property type="entry name" value="Dehydroquinate_synthase"/>
</dbReference>
<accession>A0A6J5KZY3</accession>
<evidence type="ECO:0000256" key="2">
    <source>
        <dbReference type="ARBA" id="ARBA00001941"/>
    </source>
</evidence>
<dbReference type="GO" id="GO:0009073">
    <property type="term" value="P:aromatic amino acid family biosynthetic process"/>
    <property type="evidence" value="ECO:0007669"/>
    <property type="project" value="InterPro"/>
</dbReference>
<dbReference type="InterPro" id="IPR056179">
    <property type="entry name" value="DHQS_C"/>
</dbReference>